<evidence type="ECO:0000256" key="1">
    <source>
        <dbReference type="SAM" id="SignalP"/>
    </source>
</evidence>
<evidence type="ECO:0008006" key="4">
    <source>
        <dbReference type="Google" id="ProtNLM"/>
    </source>
</evidence>
<keyword evidence="1" id="KW-0732">Signal</keyword>
<organism evidence="2 3">
    <name type="scientific">Micromonospora costi</name>
    <dbReference type="NCBI Taxonomy" id="1530042"/>
    <lineage>
        <taxon>Bacteria</taxon>
        <taxon>Bacillati</taxon>
        <taxon>Actinomycetota</taxon>
        <taxon>Actinomycetes</taxon>
        <taxon>Micromonosporales</taxon>
        <taxon>Micromonosporaceae</taxon>
        <taxon>Micromonospora</taxon>
    </lineage>
</organism>
<reference evidence="2 3" key="1">
    <citation type="journal article" date="2015" name="Int. J. Syst. Evol. Microbiol.">
        <title>Micromonospora costi sp. nov., isolated from a leaf of Costus speciosus.</title>
        <authorList>
            <person name="Thawai C."/>
        </authorList>
    </citation>
    <scope>NUCLEOTIDE SEQUENCE [LARGE SCALE GENOMIC DNA]</scope>
    <source>
        <strain evidence="2 3">CS1-12</strain>
    </source>
</reference>
<name>A0A3B0A6L6_9ACTN</name>
<feature type="signal peptide" evidence="1">
    <location>
        <begin position="1"/>
        <end position="18"/>
    </location>
</feature>
<evidence type="ECO:0000313" key="2">
    <source>
        <dbReference type="EMBL" id="RKN56001.1"/>
    </source>
</evidence>
<keyword evidence="3" id="KW-1185">Reference proteome</keyword>
<dbReference type="EMBL" id="RBAN01000002">
    <property type="protein sequence ID" value="RKN56001.1"/>
    <property type="molecule type" value="Genomic_DNA"/>
</dbReference>
<gene>
    <name evidence="2" type="ORF">D7193_15565</name>
</gene>
<accession>A0A3B0A6L6</accession>
<protein>
    <recommendedName>
        <fullName evidence="4">Type II secretion system protein</fullName>
    </recommendedName>
</protein>
<dbReference type="Proteomes" id="UP000279968">
    <property type="component" value="Unassembled WGS sequence"/>
</dbReference>
<feature type="chain" id="PRO_5039143492" description="Type II secretion system protein" evidence="1">
    <location>
        <begin position="19"/>
        <end position="198"/>
    </location>
</feature>
<proteinExistence type="predicted"/>
<sequence>MQACSALLAMAVALPALGVAVVTYRDQQEINRSQLEMAQLERERYARRYASRVAFWWESPPLPGPLYGGRPGQMRESRIKVQNRSPVPITRMALLVKPYGGSFGVRDYRLTVDAPPCSVLTIALPALIDDDAFWGERHGHELMLEFADTTHRWVLREGGLEDDSEQYHRYSVFDIQNMAWASEVPDTREAAADCGEGL</sequence>
<evidence type="ECO:0000313" key="3">
    <source>
        <dbReference type="Proteomes" id="UP000279968"/>
    </source>
</evidence>
<comment type="caution">
    <text evidence="2">The sequence shown here is derived from an EMBL/GenBank/DDBJ whole genome shotgun (WGS) entry which is preliminary data.</text>
</comment>
<dbReference type="AlphaFoldDB" id="A0A3B0A6L6"/>